<evidence type="ECO:0000313" key="1">
    <source>
        <dbReference type="EMBL" id="KAI4466377.1"/>
    </source>
</evidence>
<keyword evidence="2" id="KW-1185">Reference proteome</keyword>
<name>A0ACB9THW3_HOLOL</name>
<organism evidence="1 2">
    <name type="scientific">Holotrichia oblita</name>
    <name type="common">Chafer beetle</name>
    <dbReference type="NCBI Taxonomy" id="644536"/>
    <lineage>
        <taxon>Eukaryota</taxon>
        <taxon>Metazoa</taxon>
        <taxon>Ecdysozoa</taxon>
        <taxon>Arthropoda</taxon>
        <taxon>Hexapoda</taxon>
        <taxon>Insecta</taxon>
        <taxon>Pterygota</taxon>
        <taxon>Neoptera</taxon>
        <taxon>Endopterygota</taxon>
        <taxon>Coleoptera</taxon>
        <taxon>Polyphaga</taxon>
        <taxon>Scarabaeiformia</taxon>
        <taxon>Scarabaeidae</taxon>
        <taxon>Melolonthinae</taxon>
        <taxon>Holotrichia</taxon>
    </lineage>
</organism>
<accession>A0ACB9THW3</accession>
<dbReference type="EMBL" id="CM043017">
    <property type="protein sequence ID" value="KAI4466377.1"/>
    <property type="molecule type" value="Genomic_DNA"/>
</dbReference>
<proteinExistence type="predicted"/>
<comment type="caution">
    <text evidence="1">The sequence shown here is derived from an EMBL/GenBank/DDBJ whole genome shotgun (WGS) entry which is preliminary data.</text>
</comment>
<dbReference type="Proteomes" id="UP001056778">
    <property type="component" value="Chromosome 3"/>
</dbReference>
<evidence type="ECO:0000313" key="2">
    <source>
        <dbReference type="Proteomes" id="UP001056778"/>
    </source>
</evidence>
<reference evidence="1" key="1">
    <citation type="submission" date="2022-04" db="EMBL/GenBank/DDBJ databases">
        <title>Chromosome-scale genome assembly of Holotrichia oblita Faldermann.</title>
        <authorList>
            <person name="Rongchong L."/>
        </authorList>
    </citation>
    <scope>NUCLEOTIDE SEQUENCE</scope>
    <source>
        <strain evidence="1">81SQS9</strain>
    </source>
</reference>
<sequence length="730" mass="83083">MQKYLILIAVAVLDSVLVLAQICDESSPITKTKSGDVRGTVFKSRKGKAFAAFRGIPYAQPPVGDLRFKPPKEIDKWKGVRNATEDAPICIQQDFLFHKDPQIEGSEDCLYLNVYTPKNKCPSDEQRHHSLNPNTQESPPLTGGKPHDSPSIIDVGFCRIKIKSLTNHYLSTGFFTTYDDEAPGNWAFKDQVAALKWVHNNIHYFGGSNKKITIAGQSAGAGSVHHLLLSPTTKGLFQSAITLSGSALALWAKPMSRELFVVTNVTAQTVGCSFPDTKSMVECLRKIPARDLVNAVNVFRQFIKSEPLTPYFPAIEEKSAGNPEPFITEQPVDIIKKGDFHNVPWMIGVVSNEGILRSAPFVRQEDVRLKINKDFDQLKDMLAIRLSVEPGLIDSFWTDVKEFYFKGKDNLNDTKAITGLTNVYGDRAFIYPTYQSMQLHKQMGHKHIFAYNFNYRGKYSYGDLFAGTNNNLLNYKWGFPIATISFTPCSLQEDLRITNFPGPIWMLIRFRSIYLIRDPTPEHLYQDRQRWEELPHTDSLLTEEELHFMEISGGFEEGAYSLNLTNGFYTDRMRFWATKPLAENRVFNALFDGYFYPGLPVIGHGCPITITWSPIIIIVLFFKFKMHKERTCDIDLIEKAVQEIKSGQGSYRTVSQKYGIPRSSVEFELKHTSYRDSFEPPSVLSEQEENFLTKWIPDLAENGFPRKREDILSSVQNFLQNNRRKNTFGK</sequence>
<protein>
    <submittedName>
        <fullName evidence="1">Carboxylic ester hydrolase</fullName>
    </submittedName>
</protein>
<keyword evidence="1" id="KW-0378">Hydrolase</keyword>
<gene>
    <name evidence="1" type="ORF">MML48_3g00005850</name>
</gene>